<keyword evidence="3" id="KW-1185">Reference proteome</keyword>
<evidence type="ECO:0000313" key="2">
    <source>
        <dbReference type="EMBL" id="GIH14817.1"/>
    </source>
</evidence>
<reference evidence="2" key="1">
    <citation type="submission" date="2021-01" db="EMBL/GenBank/DDBJ databases">
        <title>Whole genome shotgun sequence of Rugosimonospora africana NBRC 104875.</title>
        <authorList>
            <person name="Komaki H."/>
            <person name="Tamura T."/>
        </authorList>
    </citation>
    <scope>NUCLEOTIDE SEQUENCE</scope>
    <source>
        <strain evidence="2">NBRC 104875</strain>
    </source>
</reference>
<keyword evidence="2" id="KW-0436">Ligase</keyword>
<evidence type="ECO:0000259" key="1">
    <source>
        <dbReference type="Pfam" id="PF09414"/>
    </source>
</evidence>
<comment type="caution">
    <text evidence="2">The sequence shown here is derived from an EMBL/GenBank/DDBJ whole genome shotgun (WGS) entry which is preliminary data.</text>
</comment>
<name>A0A8J3VQA0_9ACTN</name>
<dbReference type="PANTHER" id="PTHR43883">
    <property type="entry name" value="SLR0207 PROTEIN"/>
    <property type="match status" value="1"/>
</dbReference>
<feature type="domain" description="RNA ligase" evidence="1">
    <location>
        <begin position="38"/>
        <end position="227"/>
    </location>
</feature>
<dbReference type="InterPro" id="IPR052732">
    <property type="entry name" value="Cell-binding_unc_protein"/>
</dbReference>
<evidence type="ECO:0000313" key="3">
    <source>
        <dbReference type="Proteomes" id="UP000642748"/>
    </source>
</evidence>
<proteinExistence type="predicted"/>
<protein>
    <submittedName>
        <fullName evidence="2">DNA ligase III</fullName>
    </submittedName>
</protein>
<accession>A0A8J3VQA0</accession>
<dbReference type="Proteomes" id="UP000642748">
    <property type="component" value="Unassembled WGS sequence"/>
</dbReference>
<gene>
    <name evidence="2" type="ORF">Raf01_29890</name>
</gene>
<dbReference type="Gene3D" id="3.30.470.30">
    <property type="entry name" value="DNA ligase/mRNA capping enzyme"/>
    <property type="match status" value="1"/>
</dbReference>
<organism evidence="2 3">
    <name type="scientific">Rugosimonospora africana</name>
    <dbReference type="NCBI Taxonomy" id="556532"/>
    <lineage>
        <taxon>Bacteria</taxon>
        <taxon>Bacillati</taxon>
        <taxon>Actinomycetota</taxon>
        <taxon>Actinomycetes</taxon>
        <taxon>Micromonosporales</taxon>
        <taxon>Micromonosporaceae</taxon>
        <taxon>Rugosimonospora</taxon>
    </lineage>
</organism>
<dbReference type="AlphaFoldDB" id="A0A8J3VQA0"/>
<dbReference type="EMBL" id="BONZ01000027">
    <property type="protein sequence ID" value="GIH14817.1"/>
    <property type="molecule type" value="Genomic_DNA"/>
</dbReference>
<dbReference type="Pfam" id="PF09414">
    <property type="entry name" value="RNA_ligase"/>
    <property type="match status" value="1"/>
</dbReference>
<dbReference type="InterPro" id="IPR021122">
    <property type="entry name" value="RNA_ligase_dom_REL/Rnl2"/>
</dbReference>
<dbReference type="SUPFAM" id="SSF56091">
    <property type="entry name" value="DNA ligase/mRNA capping enzyme, catalytic domain"/>
    <property type="match status" value="1"/>
</dbReference>
<sequence>MGMLVKYPRTAHLEGSRLQPGDHDLAAVPFRDIAGRFLTVEEKLDGANAAVSFTASGELRLQSRGHYLDGGPRERQFGPFKAWAATVAGALWPRLGDRYVMYGEWLYAKHTVFYDALPHYFCEFDVLDRRSGEFLSTRRRGELLAGTPVRSVPVLRTGVFTDLAELVALVGPSTCRTGRWREALVEAATASGADPERVVAETDRSDDMEGLYLKVEEDGRVAGRYKWVRSGFLTTVLDSGSHWLDRTIVPNQLADPAVMYEVV</sequence>
<dbReference type="PANTHER" id="PTHR43883:SF1">
    <property type="entry name" value="GLUCONOKINASE"/>
    <property type="match status" value="1"/>
</dbReference>
<dbReference type="GO" id="GO:0016874">
    <property type="term" value="F:ligase activity"/>
    <property type="evidence" value="ECO:0007669"/>
    <property type="project" value="UniProtKB-KW"/>
</dbReference>